<dbReference type="KEGG" id="vg:7871767"/>
<proteinExistence type="predicted"/>
<keyword evidence="2" id="KW-1185">Reference proteome</keyword>
<sequence>MVMNRRGTTSFQISAIYDKLIIGAIWYITRDPQGKSTVKFSIRHRHLSESYTTQ</sequence>
<protein>
    <submittedName>
        <fullName evidence="1">Uncharacterized protein</fullName>
    </submittedName>
</protein>
<dbReference type="RefSeq" id="YP_025122.1">
    <property type="nucleotide sequence ID" value="NC_005905.1"/>
</dbReference>
<organism evidence="1 2">
    <name type="scientific">Neodiprion sertifer nucleopolyhedrovirus</name>
    <dbReference type="NCBI Taxonomy" id="111874"/>
    <lineage>
        <taxon>Viruses</taxon>
        <taxon>Viruses incertae sedis</taxon>
        <taxon>Naldaviricetes</taxon>
        <taxon>Lefavirales</taxon>
        <taxon>Baculoviridae</taxon>
        <taxon>Gammabaculovirus</taxon>
        <taxon>Gammabaculovirus nesertiferis</taxon>
    </lineage>
</organism>
<accession>Q6JKE5</accession>
<evidence type="ECO:0000313" key="2">
    <source>
        <dbReference type="Proteomes" id="UP000243697"/>
    </source>
</evidence>
<dbReference type="EMBL" id="AY430810">
    <property type="protein sequence ID" value="AAQ96392.1"/>
    <property type="molecule type" value="Genomic_DNA"/>
</dbReference>
<dbReference type="Proteomes" id="UP000243697">
    <property type="component" value="Segment"/>
</dbReference>
<reference evidence="1 2" key="1">
    <citation type="journal article" date="2004" name="J. Virol.">
        <title>Sequence analysis of the genome of the Neodiprion sertifer nucleopolyhedrovirus.</title>
        <authorList>
            <person name="Garcia-Maruniak A."/>
            <person name="Maruniak J.E."/>
            <person name="Zanotto P.M."/>
            <person name="Doumbouya A.E."/>
            <person name="Liu J.C."/>
            <person name="Merritt T.M."/>
            <person name="Lanoie J.S."/>
        </authorList>
    </citation>
    <scope>NUCLEOTIDE SEQUENCE [LARGE SCALE GENOMIC DNA]</scope>
</reference>
<evidence type="ECO:0000313" key="1">
    <source>
        <dbReference type="EMBL" id="AAQ96392.1"/>
    </source>
</evidence>
<name>Q6JKE5_9CBAC</name>
<dbReference type="GeneID" id="7871767"/>